<dbReference type="RefSeq" id="WP_093283773.1">
    <property type="nucleotide sequence ID" value="NZ_FOFS01000004.1"/>
</dbReference>
<evidence type="ECO:0000313" key="3">
    <source>
        <dbReference type="Proteomes" id="UP000199233"/>
    </source>
</evidence>
<feature type="transmembrane region" description="Helical" evidence="1">
    <location>
        <begin position="66"/>
        <end position="86"/>
    </location>
</feature>
<name>A0A1H9E228_9GAMM</name>
<accession>A0A1H9E228</accession>
<dbReference type="Proteomes" id="UP000199233">
    <property type="component" value="Unassembled WGS sequence"/>
</dbReference>
<evidence type="ECO:0000313" key="2">
    <source>
        <dbReference type="EMBL" id="SEQ19796.1"/>
    </source>
</evidence>
<keyword evidence="1" id="KW-0812">Transmembrane</keyword>
<keyword evidence="1" id="KW-1133">Transmembrane helix</keyword>
<feature type="transmembrane region" description="Helical" evidence="1">
    <location>
        <begin position="6"/>
        <end position="22"/>
    </location>
</feature>
<evidence type="ECO:0000256" key="1">
    <source>
        <dbReference type="SAM" id="Phobius"/>
    </source>
</evidence>
<organism evidence="2 3">
    <name type="scientific">Solimonas aquatica</name>
    <dbReference type="NCBI Taxonomy" id="489703"/>
    <lineage>
        <taxon>Bacteria</taxon>
        <taxon>Pseudomonadati</taxon>
        <taxon>Pseudomonadota</taxon>
        <taxon>Gammaproteobacteria</taxon>
        <taxon>Nevskiales</taxon>
        <taxon>Nevskiaceae</taxon>
        <taxon>Solimonas</taxon>
    </lineage>
</organism>
<sequence>MSSAQLTLLCLLPSLVVLWLLASQDPKRRRSLRLPQRQPRLPRTPGVALLLLPGLLLGGFGQWPALLMWMGLTLSLGWLLTQLLAWRA</sequence>
<reference evidence="2 3" key="1">
    <citation type="submission" date="2016-10" db="EMBL/GenBank/DDBJ databases">
        <authorList>
            <person name="de Groot N.N."/>
        </authorList>
    </citation>
    <scope>NUCLEOTIDE SEQUENCE [LARGE SCALE GENOMIC DNA]</scope>
    <source>
        <strain evidence="2 3">DSM 25927</strain>
    </source>
</reference>
<dbReference type="AlphaFoldDB" id="A0A1H9E228"/>
<feature type="transmembrane region" description="Helical" evidence="1">
    <location>
        <begin position="43"/>
        <end position="60"/>
    </location>
</feature>
<gene>
    <name evidence="2" type="ORF">SAMN04488038_104254</name>
</gene>
<protein>
    <recommendedName>
        <fullName evidence="4">DUF3325 domain-containing protein</fullName>
    </recommendedName>
</protein>
<evidence type="ECO:0008006" key="4">
    <source>
        <dbReference type="Google" id="ProtNLM"/>
    </source>
</evidence>
<keyword evidence="3" id="KW-1185">Reference proteome</keyword>
<keyword evidence="1" id="KW-0472">Membrane</keyword>
<dbReference type="STRING" id="489703.SAMN04488038_104254"/>
<dbReference type="EMBL" id="FOFS01000004">
    <property type="protein sequence ID" value="SEQ19796.1"/>
    <property type="molecule type" value="Genomic_DNA"/>
</dbReference>
<proteinExistence type="predicted"/>